<keyword evidence="3" id="KW-1185">Reference proteome</keyword>
<gene>
    <name evidence="2" type="ORF">EJO50_00540</name>
</gene>
<evidence type="ECO:0000313" key="3">
    <source>
        <dbReference type="Proteomes" id="UP000282438"/>
    </source>
</evidence>
<sequence length="296" mass="31182">MKRPTMSKIQYLIGVDGGGTGTRICIAGPDGVEKVRAEGAASALGQGIDKAWLNIAQAIRAGFAELEIEPDFAQCAVGLGISGVHNPVWAEEFRQKNPGFGKIVVETDGFSTLLGATNGQHGGIIAIGTGSIGEAWLPDGQRLEVGGWGFPTSDEGSGAFLGLKAINHVQRIMDGRRPVTDFGRKLLSITGQTKVEIFNWMGQMKQGECASLSPVVMEFAASDAYARAFLQDAGQEIEQIGQALRAQNPNLPLAICGGGLSEALRPFIPADFLASTIRPQKDSCAGALILIYQALA</sequence>
<dbReference type="Proteomes" id="UP000282438">
    <property type="component" value="Chromosome"/>
</dbReference>
<accession>A0A3S8ZNQ2</accession>
<dbReference type="AlphaFoldDB" id="A0A3S8ZNQ2"/>
<dbReference type="KEGG" id="iod:EJO50_00540"/>
<dbReference type="Gene3D" id="3.30.420.40">
    <property type="match status" value="2"/>
</dbReference>
<protein>
    <submittedName>
        <fullName evidence="2">ATPase</fullName>
    </submittedName>
</protein>
<organism evidence="2 3">
    <name type="scientific">Iodobacter ciconiae</name>
    <dbReference type="NCBI Taxonomy" id="2496266"/>
    <lineage>
        <taxon>Bacteria</taxon>
        <taxon>Pseudomonadati</taxon>
        <taxon>Pseudomonadota</taxon>
        <taxon>Betaproteobacteria</taxon>
        <taxon>Neisseriales</taxon>
        <taxon>Chitinibacteraceae</taxon>
        <taxon>Iodobacter</taxon>
    </lineage>
</organism>
<dbReference type="InterPro" id="IPR002731">
    <property type="entry name" value="ATPase_BadF"/>
</dbReference>
<dbReference type="CDD" id="cd24082">
    <property type="entry name" value="ASKHA_NBD_GspK-like"/>
    <property type="match status" value="1"/>
</dbReference>
<dbReference type="PANTHER" id="PTHR43190:SF3">
    <property type="entry name" value="N-ACETYL-D-GLUCOSAMINE KINASE"/>
    <property type="match status" value="1"/>
</dbReference>
<dbReference type="EMBL" id="CP034433">
    <property type="protein sequence ID" value="AZN35106.1"/>
    <property type="molecule type" value="Genomic_DNA"/>
</dbReference>
<dbReference type="InterPro" id="IPR052519">
    <property type="entry name" value="Euk-type_GlcNAc_Kinase"/>
</dbReference>
<dbReference type="SUPFAM" id="SSF53067">
    <property type="entry name" value="Actin-like ATPase domain"/>
    <property type="match status" value="2"/>
</dbReference>
<dbReference type="Pfam" id="PF01869">
    <property type="entry name" value="BcrAD_BadFG"/>
    <property type="match status" value="1"/>
</dbReference>
<dbReference type="OrthoDB" id="9816014at2"/>
<dbReference type="PANTHER" id="PTHR43190">
    <property type="entry name" value="N-ACETYL-D-GLUCOSAMINE KINASE"/>
    <property type="match status" value="1"/>
</dbReference>
<proteinExistence type="predicted"/>
<evidence type="ECO:0000259" key="1">
    <source>
        <dbReference type="Pfam" id="PF01869"/>
    </source>
</evidence>
<feature type="domain" description="ATPase BadF/BadG/BcrA/BcrD type" evidence="1">
    <location>
        <begin position="13"/>
        <end position="263"/>
    </location>
</feature>
<evidence type="ECO:0000313" key="2">
    <source>
        <dbReference type="EMBL" id="AZN35106.1"/>
    </source>
</evidence>
<dbReference type="InterPro" id="IPR043129">
    <property type="entry name" value="ATPase_NBD"/>
</dbReference>
<name>A0A3S8ZNQ2_9NEIS</name>
<reference evidence="2 3" key="1">
    <citation type="submission" date="2018-12" db="EMBL/GenBank/DDBJ databases">
        <title>Complete genome sequence of Iodobacter sp. H11R3.</title>
        <authorList>
            <person name="Bae J.-W."/>
        </authorList>
    </citation>
    <scope>NUCLEOTIDE SEQUENCE [LARGE SCALE GENOMIC DNA]</scope>
    <source>
        <strain evidence="2 3">H11R3</strain>
    </source>
</reference>